<comment type="caution">
    <text evidence="5">The sequence shown here is derived from an EMBL/GenBank/DDBJ whole genome shotgun (WGS) entry which is preliminary data.</text>
</comment>
<protein>
    <recommendedName>
        <fullName evidence="7">Glycosyltransferase subfamily 4-like N-terminal domain-containing protein</fullName>
    </recommendedName>
</protein>
<dbReference type="Pfam" id="PF13439">
    <property type="entry name" value="Glyco_transf_4"/>
    <property type="match status" value="1"/>
</dbReference>
<evidence type="ECO:0000313" key="5">
    <source>
        <dbReference type="EMBL" id="OGD76780.1"/>
    </source>
</evidence>
<evidence type="ECO:0000256" key="1">
    <source>
        <dbReference type="ARBA" id="ARBA00022676"/>
    </source>
</evidence>
<evidence type="ECO:0000259" key="3">
    <source>
        <dbReference type="Pfam" id="PF00534"/>
    </source>
</evidence>
<proteinExistence type="predicted"/>
<dbReference type="EMBL" id="MFAF01000066">
    <property type="protein sequence ID" value="OGD76780.1"/>
    <property type="molecule type" value="Genomic_DNA"/>
</dbReference>
<dbReference type="InterPro" id="IPR028098">
    <property type="entry name" value="Glyco_trans_4-like_N"/>
</dbReference>
<dbReference type="PANTHER" id="PTHR12526">
    <property type="entry name" value="GLYCOSYLTRANSFERASE"/>
    <property type="match status" value="1"/>
</dbReference>
<dbReference type="GO" id="GO:0016757">
    <property type="term" value="F:glycosyltransferase activity"/>
    <property type="evidence" value="ECO:0007669"/>
    <property type="project" value="UniProtKB-KW"/>
</dbReference>
<sequence>MRLLLITPHLIAGGAERDTIALAGGLANRGHRVTLVSHGGALSPEANDSGVEVVELRTHSRTPPGIARLSRELAALVAERGCDLVHTQAILPAVAARRGLGRGMPLLVTIHNLHRRWSYPLAAGLLRWAADRVLFVSDYERRNFQRGGFPDSRALTVQTGLPDAFFDVEPEPTKDRFTFLLPARIDGRKGHDDLLRAVSISGEAPFDVRIAGDGPARRALERMTGRLGVTGRVEFIGFQRDMPALLKRVNALVLPSLRESLPLSLREGFAAGLPAVATAVGGIPELVEHGRTGFLVPPRDPERLARAMEQLAVRPGLAAGMGETARRTAERRWRMGGYLDRLETVYRELLEGR</sequence>
<dbReference type="InterPro" id="IPR001296">
    <property type="entry name" value="Glyco_trans_1"/>
</dbReference>
<accession>A0A1F5FAY3</accession>
<gene>
    <name evidence="5" type="ORF">A2Y64_04605</name>
</gene>
<dbReference type="Proteomes" id="UP000177187">
    <property type="component" value="Unassembled WGS sequence"/>
</dbReference>
<evidence type="ECO:0000259" key="4">
    <source>
        <dbReference type="Pfam" id="PF13439"/>
    </source>
</evidence>
<dbReference type="CDD" id="cd03801">
    <property type="entry name" value="GT4_PimA-like"/>
    <property type="match status" value="1"/>
</dbReference>
<dbReference type="PANTHER" id="PTHR12526:SF510">
    <property type="entry name" value="D-INOSITOL 3-PHOSPHATE GLYCOSYLTRANSFERASE"/>
    <property type="match status" value="1"/>
</dbReference>
<dbReference type="Gene3D" id="3.40.50.2000">
    <property type="entry name" value="Glycogen Phosphorylase B"/>
    <property type="match status" value="2"/>
</dbReference>
<dbReference type="Pfam" id="PF00534">
    <property type="entry name" value="Glycos_transf_1"/>
    <property type="match status" value="1"/>
</dbReference>
<evidence type="ECO:0000256" key="2">
    <source>
        <dbReference type="ARBA" id="ARBA00022679"/>
    </source>
</evidence>
<organism evidence="5 6">
    <name type="scientific">Candidatus Coatesbacteria bacterium RBG_13_66_14</name>
    <dbReference type="NCBI Taxonomy" id="1817816"/>
    <lineage>
        <taxon>Bacteria</taxon>
        <taxon>Candidatus Coatesiibacteriota</taxon>
    </lineage>
</organism>
<dbReference type="STRING" id="1817816.A2Y64_04605"/>
<name>A0A1F5FAY3_9BACT</name>
<evidence type="ECO:0008006" key="7">
    <source>
        <dbReference type="Google" id="ProtNLM"/>
    </source>
</evidence>
<keyword evidence="1" id="KW-0328">Glycosyltransferase</keyword>
<feature type="domain" description="Glycosyl transferase family 1" evidence="3">
    <location>
        <begin position="172"/>
        <end position="327"/>
    </location>
</feature>
<evidence type="ECO:0000313" key="6">
    <source>
        <dbReference type="Proteomes" id="UP000177187"/>
    </source>
</evidence>
<reference evidence="5 6" key="1">
    <citation type="journal article" date="2016" name="Nat. Commun.">
        <title>Thousands of microbial genomes shed light on interconnected biogeochemical processes in an aquifer system.</title>
        <authorList>
            <person name="Anantharaman K."/>
            <person name="Brown C.T."/>
            <person name="Hug L.A."/>
            <person name="Sharon I."/>
            <person name="Castelle C.J."/>
            <person name="Probst A.J."/>
            <person name="Thomas B.C."/>
            <person name="Singh A."/>
            <person name="Wilkins M.J."/>
            <person name="Karaoz U."/>
            <person name="Brodie E.L."/>
            <person name="Williams K.H."/>
            <person name="Hubbard S.S."/>
            <person name="Banfield J.F."/>
        </authorList>
    </citation>
    <scope>NUCLEOTIDE SEQUENCE [LARGE SCALE GENOMIC DNA]</scope>
</reference>
<dbReference type="SUPFAM" id="SSF53756">
    <property type="entry name" value="UDP-Glycosyltransferase/glycogen phosphorylase"/>
    <property type="match status" value="1"/>
</dbReference>
<dbReference type="AlphaFoldDB" id="A0A1F5FAY3"/>
<keyword evidence="2" id="KW-0808">Transferase</keyword>
<feature type="domain" description="Glycosyltransferase subfamily 4-like N-terminal" evidence="4">
    <location>
        <begin position="13"/>
        <end position="161"/>
    </location>
</feature>